<feature type="region of interest" description="Disordered" evidence="1">
    <location>
        <begin position="282"/>
        <end position="306"/>
    </location>
</feature>
<evidence type="ECO:0000313" key="2">
    <source>
        <dbReference type="EMBL" id="OLP99235.1"/>
    </source>
</evidence>
<dbReference type="OrthoDB" id="438963at2759"/>
<dbReference type="EMBL" id="LSRX01000370">
    <property type="protein sequence ID" value="OLP99235.1"/>
    <property type="molecule type" value="Genomic_DNA"/>
</dbReference>
<name>A0A1Q9DVM5_SYMMI</name>
<sequence length="498" mass="54218">MTAAVHGSAHLGVGALQIAPELQTAEAEVSLQRFRKHGDVQTEAAVAALRQAAQLAWSTRRLEEGLRAADEARQLLQERRDREGELEFLSWTICALRRRRNEAEAMRFARRRLELYRQMQMLPQVASSLCEIAELSLALDEGPFNVVEGMCWPGERCSGMVLGYAWLGPPGSGGDMQTDLNAVEGASPQKRRAAEQPAPNLSLDAIREAIRGEVQTALGGVREDLRTFAGRVDHVENQVTQKMQQTINLLEDMTGKYTAHGEILKQLQEANREFQTRLETLEKNGGGAGSTTAGSTIGQPSDGGRQPALVIGGWSPDQDARETRQAAEDILRSVEAPIDLGGMFVPGIRRGYAILPINEPPGESAEARRARVQDVISRVRAANVQLGTRQDGGIRKVWIAISQPPEKRRRARLAAKVKRLYLTLGGDKNNLEMEYSSGSAWVTKGGQSVKVCSATASRPPGGEEAGPGWVDLGAIAQALRCTKDAVAKEWSPLKAEIN</sequence>
<evidence type="ECO:0000256" key="1">
    <source>
        <dbReference type="SAM" id="MobiDB-lite"/>
    </source>
</evidence>
<dbReference type="InterPro" id="IPR011990">
    <property type="entry name" value="TPR-like_helical_dom_sf"/>
</dbReference>
<accession>A0A1Q9DVM5</accession>
<keyword evidence="3" id="KW-1185">Reference proteome</keyword>
<evidence type="ECO:0000313" key="3">
    <source>
        <dbReference type="Proteomes" id="UP000186817"/>
    </source>
</evidence>
<reference evidence="2 3" key="1">
    <citation type="submission" date="2016-02" db="EMBL/GenBank/DDBJ databases">
        <title>Genome analysis of coral dinoflagellate symbionts highlights evolutionary adaptations to a symbiotic lifestyle.</title>
        <authorList>
            <person name="Aranda M."/>
            <person name="Li Y."/>
            <person name="Liew Y.J."/>
            <person name="Baumgarten S."/>
            <person name="Simakov O."/>
            <person name="Wilson M."/>
            <person name="Piel J."/>
            <person name="Ashoor H."/>
            <person name="Bougouffa S."/>
            <person name="Bajic V.B."/>
            <person name="Ryu T."/>
            <person name="Ravasi T."/>
            <person name="Bayer T."/>
            <person name="Micklem G."/>
            <person name="Kim H."/>
            <person name="Bhak J."/>
            <person name="Lajeunesse T.C."/>
            <person name="Voolstra C.R."/>
        </authorList>
    </citation>
    <scope>NUCLEOTIDE SEQUENCE [LARGE SCALE GENOMIC DNA]</scope>
    <source>
        <strain evidence="2 3">CCMP2467</strain>
    </source>
</reference>
<gene>
    <name evidence="2" type="ORF">AK812_SmicGene18242</name>
</gene>
<comment type="caution">
    <text evidence="2">The sequence shown here is derived from an EMBL/GenBank/DDBJ whole genome shotgun (WGS) entry which is preliminary data.</text>
</comment>
<dbReference type="Proteomes" id="UP000186817">
    <property type="component" value="Unassembled WGS sequence"/>
</dbReference>
<protein>
    <submittedName>
        <fullName evidence="2">Uncharacterized protein</fullName>
    </submittedName>
</protein>
<dbReference type="AlphaFoldDB" id="A0A1Q9DVM5"/>
<proteinExistence type="predicted"/>
<dbReference type="Gene3D" id="1.25.40.10">
    <property type="entry name" value="Tetratricopeptide repeat domain"/>
    <property type="match status" value="1"/>
</dbReference>
<dbReference type="SUPFAM" id="SSF48452">
    <property type="entry name" value="TPR-like"/>
    <property type="match status" value="1"/>
</dbReference>
<organism evidence="2 3">
    <name type="scientific">Symbiodinium microadriaticum</name>
    <name type="common">Dinoflagellate</name>
    <name type="synonym">Zooxanthella microadriatica</name>
    <dbReference type="NCBI Taxonomy" id="2951"/>
    <lineage>
        <taxon>Eukaryota</taxon>
        <taxon>Sar</taxon>
        <taxon>Alveolata</taxon>
        <taxon>Dinophyceae</taxon>
        <taxon>Suessiales</taxon>
        <taxon>Symbiodiniaceae</taxon>
        <taxon>Symbiodinium</taxon>
    </lineage>
</organism>